<comment type="caution">
    <text evidence="8">The sequence shown here is derived from an EMBL/GenBank/DDBJ whole genome shotgun (WGS) entry which is preliminary data.</text>
</comment>
<keyword evidence="9" id="KW-1185">Reference proteome</keyword>
<keyword evidence="5 7" id="KW-1133">Transmembrane helix</keyword>
<dbReference type="Pfam" id="PF01554">
    <property type="entry name" value="MatE"/>
    <property type="match status" value="2"/>
</dbReference>
<feature type="transmembrane region" description="Helical" evidence="7">
    <location>
        <begin position="477"/>
        <end position="498"/>
    </location>
</feature>
<evidence type="ECO:0000256" key="4">
    <source>
        <dbReference type="ARBA" id="ARBA00022692"/>
    </source>
</evidence>
<feature type="transmembrane region" description="Helical" evidence="7">
    <location>
        <begin position="221"/>
        <end position="243"/>
    </location>
</feature>
<accession>A0AAN7JVD0</accession>
<dbReference type="GO" id="GO:0042910">
    <property type="term" value="F:xenobiotic transmembrane transporter activity"/>
    <property type="evidence" value="ECO:0007669"/>
    <property type="project" value="InterPro"/>
</dbReference>
<evidence type="ECO:0000313" key="9">
    <source>
        <dbReference type="Proteomes" id="UP001345219"/>
    </source>
</evidence>
<keyword evidence="3" id="KW-0813">Transport</keyword>
<organism evidence="8 9">
    <name type="scientific">Trapa incisa</name>
    <dbReference type="NCBI Taxonomy" id="236973"/>
    <lineage>
        <taxon>Eukaryota</taxon>
        <taxon>Viridiplantae</taxon>
        <taxon>Streptophyta</taxon>
        <taxon>Embryophyta</taxon>
        <taxon>Tracheophyta</taxon>
        <taxon>Spermatophyta</taxon>
        <taxon>Magnoliopsida</taxon>
        <taxon>eudicotyledons</taxon>
        <taxon>Gunneridae</taxon>
        <taxon>Pentapetalae</taxon>
        <taxon>rosids</taxon>
        <taxon>malvids</taxon>
        <taxon>Myrtales</taxon>
        <taxon>Lythraceae</taxon>
        <taxon>Trapa</taxon>
    </lineage>
</organism>
<dbReference type="PANTHER" id="PTHR11206">
    <property type="entry name" value="MULTIDRUG RESISTANCE PROTEIN"/>
    <property type="match status" value="1"/>
</dbReference>
<feature type="transmembrane region" description="Helical" evidence="7">
    <location>
        <begin position="296"/>
        <end position="317"/>
    </location>
</feature>
<feature type="transmembrane region" description="Helical" evidence="7">
    <location>
        <begin position="187"/>
        <end position="209"/>
    </location>
</feature>
<feature type="transmembrane region" description="Helical" evidence="7">
    <location>
        <begin position="113"/>
        <end position="133"/>
    </location>
</feature>
<proteinExistence type="inferred from homology"/>
<reference evidence="8 9" key="1">
    <citation type="journal article" date="2023" name="Hortic Res">
        <title>Pangenome of water caltrop reveals structural variations and asymmetric subgenome divergence after allopolyploidization.</title>
        <authorList>
            <person name="Zhang X."/>
            <person name="Chen Y."/>
            <person name="Wang L."/>
            <person name="Yuan Y."/>
            <person name="Fang M."/>
            <person name="Shi L."/>
            <person name="Lu R."/>
            <person name="Comes H.P."/>
            <person name="Ma Y."/>
            <person name="Chen Y."/>
            <person name="Huang G."/>
            <person name="Zhou Y."/>
            <person name="Zheng Z."/>
            <person name="Qiu Y."/>
        </authorList>
    </citation>
    <scope>NUCLEOTIDE SEQUENCE [LARGE SCALE GENOMIC DNA]</scope>
    <source>
        <tissue evidence="8">Roots</tissue>
    </source>
</reference>
<evidence type="ECO:0000256" key="1">
    <source>
        <dbReference type="ARBA" id="ARBA00004141"/>
    </source>
</evidence>
<evidence type="ECO:0000256" key="2">
    <source>
        <dbReference type="ARBA" id="ARBA00010199"/>
    </source>
</evidence>
<dbReference type="AlphaFoldDB" id="A0AAN7JVD0"/>
<evidence type="ECO:0000256" key="5">
    <source>
        <dbReference type="ARBA" id="ARBA00022989"/>
    </source>
</evidence>
<dbReference type="GO" id="GO:0015297">
    <property type="term" value="F:antiporter activity"/>
    <property type="evidence" value="ECO:0007669"/>
    <property type="project" value="InterPro"/>
</dbReference>
<feature type="transmembrane region" description="Helical" evidence="7">
    <location>
        <begin position="75"/>
        <end position="101"/>
    </location>
</feature>
<dbReference type="GO" id="GO:1990961">
    <property type="term" value="P:xenobiotic detoxification by transmembrane export across the plasma membrane"/>
    <property type="evidence" value="ECO:0007669"/>
    <property type="project" value="InterPro"/>
</dbReference>
<sequence>MHSEQQDSAIECMEPLLEPHGECSAAGRAASLVGPQLEYYRSSSNGKLEENFCRLAQDGSFWGTSFFEVAEEMKLLYSMAFPIIITGLLIYGKSAISMLFMGRLGKDTLAGGSLANGIANITGFSVLSGLAMGMEPIASQAYGAKQWPLMGQTLQYTIAILVVASIPVSIIWLYAEPILLLCGQDPTISSIASTYLIFSFPDLFIQSLINPLKVYLRTQNITTPFMLSSAFGLLVHAPANYVLVQRLGLGVRGVAIAGSLSDLTVLAIILLYIHFSSACAKSWQGWSLVAYRFHEWARILYLAIPSCASVCLEWWWYEIMIVLSGLLSSESVATMGILLQVTSLVYIFPSSIGLAVSTRVGNELGAGRSFRARFSSFTALACSAFTSLVALIFVMTTRLAWGPLFTNDEAVLSLTAAVLPIVGLCELGNGPQTTGCGAVRGSARPSLAANVNLGSFYGVGLPVAVLMGFVFQKGLQGLWLGLLAAQIVCAAVMIMAVARTDWEKEVARARELMMGSDLEGGATD</sequence>
<evidence type="ECO:0000313" key="8">
    <source>
        <dbReference type="EMBL" id="KAK4754117.1"/>
    </source>
</evidence>
<name>A0AAN7JVD0_9MYRT</name>
<comment type="similarity">
    <text evidence="2 7">Belongs to the multi antimicrobial extrusion (MATE) (TC 2.A.66.1) family.</text>
</comment>
<feature type="transmembrane region" description="Helical" evidence="7">
    <location>
        <begin position="449"/>
        <end position="471"/>
    </location>
</feature>
<comment type="subcellular location">
    <subcellularLocation>
        <location evidence="1">Membrane</location>
        <topology evidence="1">Multi-pass membrane protein</topology>
    </subcellularLocation>
</comment>
<dbReference type="InterPro" id="IPR045069">
    <property type="entry name" value="MATE_euk"/>
</dbReference>
<feature type="transmembrane region" description="Helical" evidence="7">
    <location>
        <begin position="255"/>
        <end position="275"/>
    </location>
</feature>
<dbReference type="GO" id="GO:0016020">
    <property type="term" value="C:membrane"/>
    <property type="evidence" value="ECO:0007669"/>
    <property type="project" value="UniProtKB-SubCell"/>
</dbReference>
<feature type="transmembrane region" description="Helical" evidence="7">
    <location>
        <begin position="154"/>
        <end position="175"/>
    </location>
</feature>
<feature type="transmembrane region" description="Helical" evidence="7">
    <location>
        <begin position="337"/>
        <end position="356"/>
    </location>
</feature>
<evidence type="ECO:0000256" key="3">
    <source>
        <dbReference type="ARBA" id="ARBA00022448"/>
    </source>
</evidence>
<gene>
    <name evidence="8" type="ORF">SAY87_002221</name>
</gene>
<dbReference type="CDD" id="cd13132">
    <property type="entry name" value="MATE_eukaryotic"/>
    <property type="match status" value="1"/>
</dbReference>
<keyword evidence="4 7" id="KW-0812">Transmembrane</keyword>
<dbReference type="EMBL" id="JAXIOK010000015">
    <property type="protein sequence ID" value="KAK4754117.1"/>
    <property type="molecule type" value="Genomic_DNA"/>
</dbReference>
<keyword evidence="6 7" id="KW-0472">Membrane</keyword>
<dbReference type="InterPro" id="IPR002528">
    <property type="entry name" value="MATE_fam"/>
</dbReference>
<feature type="transmembrane region" description="Helical" evidence="7">
    <location>
        <begin position="410"/>
        <end position="428"/>
    </location>
</feature>
<feature type="transmembrane region" description="Helical" evidence="7">
    <location>
        <begin position="377"/>
        <end position="398"/>
    </location>
</feature>
<evidence type="ECO:0000256" key="6">
    <source>
        <dbReference type="ARBA" id="ARBA00023136"/>
    </source>
</evidence>
<dbReference type="NCBIfam" id="TIGR00797">
    <property type="entry name" value="matE"/>
    <property type="match status" value="1"/>
</dbReference>
<protein>
    <recommendedName>
        <fullName evidence="7">Protein DETOXIFICATION</fullName>
    </recommendedName>
    <alternativeName>
        <fullName evidence="7">Multidrug and toxic compound extrusion protein</fullName>
    </alternativeName>
</protein>
<evidence type="ECO:0000256" key="7">
    <source>
        <dbReference type="RuleBase" id="RU004914"/>
    </source>
</evidence>
<dbReference type="Proteomes" id="UP001345219">
    <property type="component" value="Chromosome 2"/>
</dbReference>